<evidence type="ECO:0000313" key="12">
    <source>
        <dbReference type="Proteomes" id="UP000193642"/>
    </source>
</evidence>
<evidence type="ECO:0000256" key="7">
    <source>
        <dbReference type="ARBA" id="ARBA00023273"/>
    </source>
</evidence>
<dbReference type="Proteomes" id="UP000193642">
    <property type="component" value="Unassembled WGS sequence"/>
</dbReference>
<feature type="domain" description="Dynein axonemal assembly factor 11-like CS" evidence="10">
    <location>
        <begin position="231"/>
        <end position="350"/>
    </location>
</feature>
<dbReference type="STRING" id="329046.A0A1Y2BT22"/>
<keyword evidence="7" id="KW-0966">Cell projection</keyword>
<evidence type="ECO:0000313" key="11">
    <source>
        <dbReference type="EMBL" id="ORY37893.1"/>
    </source>
</evidence>
<dbReference type="InterPro" id="IPR056496">
    <property type="entry name" value="CS_DNAAF11_C"/>
</dbReference>
<evidence type="ECO:0000256" key="5">
    <source>
        <dbReference type="ARBA" id="ARBA00022737"/>
    </source>
</evidence>
<dbReference type="PANTHER" id="PTHR18849">
    <property type="entry name" value="LEUCINE RICH REPEAT PROTEIN"/>
    <property type="match status" value="1"/>
</dbReference>
<dbReference type="PROSITE" id="PS51450">
    <property type="entry name" value="LRR"/>
    <property type="match status" value="2"/>
</dbReference>
<dbReference type="FunFam" id="3.80.10.10:FF:000052">
    <property type="entry name" value="Leucine rich repeat containing 6"/>
    <property type="match status" value="1"/>
</dbReference>
<proteinExistence type="inferred from homology"/>
<evidence type="ECO:0000259" key="10">
    <source>
        <dbReference type="Pfam" id="PF23602"/>
    </source>
</evidence>
<feature type="compositionally biased region" description="Polar residues" evidence="9">
    <location>
        <begin position="193"/>
        <end position="203"/>
    </location>
</feature>
<dbReference type="InterPro" id="IPR001611">
    <property type="entry name" value="Leu-rich_rpt"/>
</dbReference>
<feature type="compositionally biased region" description="Basic and acidic residues" evidence="9">
    <location>
        <begin position="227"/>
        <end position="249"/>
    </location>
</feature>
<evidence type="ECO:0000256" key="6">
    <source>
        <dbReference type="ARBA" id="ARBA00023069"/>
    </source>
</evidence>
<protein>
    <submittedName>
        <fullName evidence="11">Outer arm dynein light chain 1</fullName>
    </submittedName>
</protein>
<dbReference type="Pfam" id="PF14580">
    <property type="entry name" value="LRR_9"/>
    <property type="match status" value="1"/>
</dbReference>
<feature type="compositionally biased region" description="Basic and acidic residues" evidence="9">
    <location>
        <begin position="178"/>
        <end position="192"/>
    </location>
</feature>
<evidence type="ECO:0000256" key="1">
    <source>
        <dbReference type="ARBA" id="ARBA00004138"/>
    </source>
</evidence>
<keyword evidence="12" id="KW-1185">Reference proteome</keyword>
<dbReference type="InterPro" id="IPR032675">
    <property type="entry name" value="LRR_dom_sf"/>
</dbReference>
<sequence>MPQDRQQKIITQELLRRRAEHNDGELSTLKEVTLHQFDIEKIENLDVYCRHLEILYLQNNQINKIENLHKLKELQYLNLALNNIKKIENLEKCESLRKLDLTVNFVSDPLDLESLKDNIMLRDLFLVGNPCTQVDGYREFAIVTLPQLKMLDGKEIEKSERIAAAQVYDTIRARLVKERNERTNTETREENLQTKTDPTTAAARTSPEDLEKLKHEFKTKPIPYTPETRRQTAKEIETMNGPPREDPSKPKPPKPADTTVSYGRDGRVLQKNEGKWEFHRWSNDLAVFLDIEISKFLDSSLIDVNVKPNYIQVVIKNKVLTVTFDDEVRPNQVLCERSKASGNLLVTMVKSSAPNDLDVEDVAKAQRTKNVVTPASNAPTNTEKNRRKERLFGTIDTEMPKKIVDMKFVVDKSIPSASEEFTDDPDVPPLC</sequence>
<evidence type="ECO:0000256" key="8">
    <source>
        <dbReference type="ARBA" id="ARBA00049982"/>
    </source>
</evidence>
<keyword evidence="3" id="KW-0963">Cytoplasm</keyword>
<comment type="similarity">
    <text evidence="8">Belongs to the tilB family.</text>
</comment>
<comment type="caution">
    <text evidence="11">The sequence shown here is derived from an EMBL/GenBank/DDBJ whole genome shotgun (WGS) entry which is preliminary data.</text>
</comment>
<dbReference type="SMART" id="SM00365">
    <property type="entry name" value="LRR_SD22"/>
    <property type="match status" value="3"/>
</dbReference>
<feature type="compositionally biased region" description="Basic and acidic residues" evidence="9">
    <location>
        <begin position="206"/>
        <end position="219"/>
    </location>
</feature>
<comment type="subcellular location">
    <subcellularLocation>
        <location evidence="1">Cell projection</location>
        <location evidence="1">Cilium</location>
    </subcellularLocation>
    <subcellularLocation>
        <location evidence="2">Cytoplasm</location>
    </subcellularLocation>
</comment>
<keyword evidence="6" id="KW-0969">Cilium</keyword>
<name>A0A1Y2BT22_9FUNG</name>
<gene>
    <name evidence="11" type="ORF">BCR33DRAFT_854360</name>
</gene>
<organism evidence="11 12">
    <name type="scientific">Rhizoclosmatium globosum</name>
    <dbReference type="NCBI Taxonomy" id="329046"/>
    <lineage>
        <taxon>Eukaryota</taxon>
        <taxon>Fungi</taxon>
        <taxon>Fungi incertae sedis</taxon>
        <taxon>Chytridiomycota</taxon>
        <taxon>Chytridiomycota incertae sedis</taxon>
        <taxon>Chytridiomycetes</taxon>
        <taxon>Chytridiales</taxon>
        <taxon>Chytriomycetaceae</taxon>
        <taxon>Rhizoclosmatium</taxon>
    </lineage>
</organism>
<accession>A0A1Y2BT22</accession>
<dbReference type="Pfam" id="PF23602">
    <property type="entry name" value="CS_DNAAF11_C"/>
    <property type="match status" value="1"/>
</dbReference>
<dbReference type="GO" id="GO:0005737">
    <property type="term" value="C:cytoplasm"/>
    <property type="evidence" value="ECO:0007669"/>
    <property type="project" value="UniProtKB-SubCell"/>
</dbReference>
<dbReference type="AlphaFoldDB" id="A0A1Y2BT22"/>
<evidence type="ECO:0000256" key="2">
    <source>
        <dbReference type="ARBA" id="ARBA00004496"/>
    </source>
</evidence>
<dbReference type="GO" id="GO:0005929">
    <property type="term" value="C:cilium"/>
    <property type="evidence" value="ECO:0007669"/>
    <property type="project" value="UniProtKB-SubCell"/>
</dbReference>
<dbReference type="SUPFAM" id="SSF52058">
    <property type="entry name" value="L domain-like"/>
    <property type="match status" value="1"/>
</dbReference>
<dbReference type="EMBL" id="MCGO01000047">
    <property type="protein sequence ID" value="ORY37893.1"/>
    <property type="molecule type" value="Genomic_DNA"/>
</dbReference>
<evidence type="ECO:0000256" key="4">
    <source>
        <dbReference type="ARBA" id="ARBA00022614"/>
    </source>
</evidence>
<dbReference type="GO" id="GO:0036158">
    <property type="term" value="P:outer dynein arm assembly"/>
    <property type="evidence" value="ECO:0007669"/>
    <property type="project" value="TreeGrafter"/>
</dbReference>
<evidence type="ECO:0000256" key="9">
    <source>
        <dbReference type="SAM" id="MobiDB-lite"/>
    </source>
</evidence>
<keyword evidence="4" id="KW-0433">Leucine-rich repeat</keyword>
<evidence type="ECO:0000256" key="3">
    <source>
        <dbReference type="ARBA" id="ARBA00022490"/>
    </source>
</evidence>
<dbReference type="Gene3D" id="3.80.10.10">
    <property type="entry name" value="Ribonuclease Inhibitor"/>
    <property type="match status" value="1"/>
</dbReference>
<feature type="region of interest" description="Disordered" evidence="9">
    <location>
        <begin position="178"/>
        <end position="262"/>
    </location>
</feature>
<dbReference type="OrthoDB" id="10250990at2759"/>
<dbReference type="PANTHER" id="PTHR18849:SF0">
    <property type="entry name" value="CILIA- AND FLAGELLA-ASSOCIATED PROTEIN 410-RELATED"/>
    <property type="match status" value="1"/>
</dbReference>
<reference evidence="11 12" key="1">
    <citation type="submission" date="2016-07" db="EMBL/GenBank/DDBJ databases">
        <title>Pervasive Adenine N6-methylation of Active Genes in Fungi.</title>
        <authorList>
            <consortium name="DOE Joint Genome Institute"/>
            <person name="Mondo S.J."/>
            <person name="Dannebaum R.O."/>
            <person name="Kuo R.C."/>
            <person name="Labutti K."/>
            <person name="Haridas S."/>
            <person name="Kuo A."/>
            <person name="Salamov A."/>
            <person name="Ahrendt S.R."/>
            <person name="Lipzen A."/>
            <person name="Sullivan W."/>
            <person name="Andreopoulos W.B."/>
            <person name="Clum A."/>
            <person name="Lindquist E."/>
            <person name="Daum C."/>
            <person name="Ramamoorthy G.K."/>
            <person name="Gryganskyi A."/>
            <person name="Culley D."/>
            <person name="Magnuson J.K."/>
            <person name="James T.Y."/>
            <person name="O'Malley M.A."/>
            <person name="Stajich J.E."/>
            <person name="Spatafora J.W."/>
            <person name="Visel A."/>
            <person name="Grigoriev I.V."/>
        </authorList>
    </citation>
    <scope>NUCLEOTIDE SEQUENCE [LARGE SCALE GENOMIC DNA]</scope>
    <source>
        <strain evidence="11 12">JEL800</strain>
    </source>
</reference>
<keyword evidence="5" id="KW-0677">Repeat</keyword>